<keyword evidence="1" id="KW-0472">Membrane</keyword>
<keyword evidence="1" id="KW-1133">Transmembrane helix</keyword>
<accession>A0A147EPW3</accession>
<keyword evidence="3" id="KW-1185">Reference proteome</keyword>
<organism evidence="2 3">
    <name type="scientific">Leucobacter chromiiresistens</name>
    <dbReference type="NCBI Taxonomy" id="1079994"/>
    <lineage>
        <taxon>Bacteria</taxon>
        <taxon>Bacillati</taxon>
        <taxon>Actinomycetota</taxon>
        <taxon>Actinomycetes</taxon>
        <taxon>Micrococcales</taxon>
        <taxon>Microbacteriaceae</taxon>
        <taxon>Leucobacter</taxon>
    </lineage>
</organism>
<evidence type="ECO:0000313" key="2">
    <source>
        <dbReference type="EMBL" id="KTR86579.1"/>
    </source>
</evidence>
<gene>
    <name evidence="2" type="ORF">NS354_04070</name>
</gene>
<evidence type="ECO:0000313" key="3">
    <source>
        <dbReference type="Proteomes" id="UP000070810"/>
    </source>
</evidence>
<reference evidence="2 3" key="1">
    <citation type="journal article" date="2016" name="Front. Microbiol.">
        <title>Genomic Resource of Rice Seed Associated Bacteria.</title>
        <authorList>
            <person name="Midha S."/>
            <person name="Bansal K."/>
            <person name="Sharma S."/>
            <person name="Kumar N."/>
            <person name="Patil P.P."/>
            <person name="Chaudhry V."/>
            <person name="Patil P.B."/>
        </authorList>
    </citation>
    <scope>NUCLEOTIDE SEQUENCE [LARGE SCALE GENOMIC DNA]</scope>
    <source>
        <strain evidence="2 3">NS354</strain>
    </source>
</reference>
<comment type="caution">
    <text evidence="2">The sequence shown here is derived from an EMBL/GenBank/DDBJ whole genome shotgun (WGS) entry which is preliminary data.</text>
</comment>
<protein>
    <submittedName>
        <fullName evidence="2">4-hydroxybenzoate polyprenyltransferase</fullName>
    </submittedName>
</protein>
<evidence type="ECO:0000256" key="1">
    <source>
        <dbReference type="SAM" id="Phobius"/>
    </source>
</evidence>
<keyword evidence="2" id="KW-0808">Transferase</keyword>
<proteinExistence type="predicted"/>
<dbReference type="PATRIC" id="fig|1079994.3.peg.849"/>
<dbReference type="Proteomes" id="UP000070810">
    <property type="component" value="Unassembled WGS sequence"/>
</dbReference>
<feature type="transmembrane region" description="Helical" evidence="1">
    <location>
        <begin position="24"/>
        <end position="46"/>
    </location>
</feature>
<dbReference type="GO" id="GO:0016740">
    <property type="term" value="F:transferase activity"/>
    <property type="evidence" value="ECO:0007669"/>
    <property type="project" value="UniProtKB-KW"/>
</dbReference>
<keyword evidence="1" id="KW-0812">Transmembrane</keyword>
<dbReference type="AlphaFoldDB" id="A0A147EPW3"/>
<name>A0A147EPW3_9MICO</name>
<sequence>MSLLATIAAAAEEGHHIVNELPFPAVVFGIVVFAIFVVFAAVTFSFRDVANRHAAKAEAYARDHGSATHHP</sequence>
<dbReference type="EMBL" id="LDRK01000018">
    <property type="protein sequence ID" value="KTR86579.1"/>
    <property type="molecule type" value="Genomic_DNA"/>
</dbReference>
<dbReference type="RefSeq" id="WP_058593318.1">
    <property type="nucleotide sequence ID" value="NZ_LDRK01000018.1"/>
</dbReference>